<gene>
    <name evidence="2" type="ORF">GA0070604_0467</name>
</gene>
<dbReference type="SUPFAM" id="SSF46785">
    <property type="entry name" value="Winged helix' DNA-binding domain"/>
    <property type="match status" value="1"/>
</dbReference>
<accession>A0A1C6TRX8</accession>
<dbReference type="EMBL" id="FMHY01000002">
    <property type="protein sequence ID" value="SCL44564.1"/>
    <property type="molecule type" value="Genomic_DNA"/>
</dbReference>
<feature type="domain" description="HTH marR-type" evidence="1">
    <location>
        <begin position="23"/>
        <end position="70"/>
    </location>
</feature>
<keyword evidence="3" id="KW-1185">Reference proteome</keyword>
<keyword evidence="2" id="KW-0238">DNA-binding</keyword>
<dbReference type="AlphaFoldDB" id="A0A1C6TRX8"/>
<proteinExistence type="predicted"/>
<evidence type="ECO:0000313" key="2">
    <source>
        <dbReference type="EMBL" id="SCL44564.1"/>
    </source>
</evidence>
<evidence type="ECO:0000313" key="3">
    <source>
        <dbReference type="Proteomes" id="UP000199696"/>
    </source>
</evidence>
<dbReference type="Proteomes" id="UP000199696">
    <property type="component" value="Unassembled WGS sequence"/>
</dbReference>
<dbReference type="GO" id="GO:0003700">
    <property type="term" value="F:DNA-binding transcription factor activity"/>
    <property type="evidence" value="ECO:0007669"/>
    <property type="project" value="InterPro"/>
</dbReference>
<dbReference type="InterPro" id="IPR036388">
    <property type="entry name" value="WH-like_DNA-bd_sf"/>
</dbReference>
<dbReference type="STRING" id="227316.GA0070604_0467"/>
<sequence length="111" mass="11934">MTIMATTARENGSGRNWTFLTNHGHVLLAIARNPTARLRDVADEVGVTERAAQAIVADLEAGGYLRRTRVGRRNEYTINPSGHFRHPAEADQQVGALLALFTAEPATGPGA</sequence>
<organism evidence="2 3">
    <name type="scientific">Micromonospora eburnea</name>
    <dbReference type="NCBI Taxonomy" id="227316"/>
    <lineage>
        <taxon>Bacteria</taxon>
        <taxon>Bacillati</taxon>
        <taxon>Actinomycetota</taxon>
        <taxon>Actinomycetes</taxon>
        <taxon>Micromonosporales</taxon>
        <taxon>Micromonosporaceae</taxon>
        <taxon>Micromonospora</taxon>
    </lineage>
</organism>
<dbReference type="GO" id="GO:0003677">
    <property type="term" value="F:DNA binding"/>
    <property type="evidence" value="ECO:0007669"/>
    <property type="project" value="UniProtKB-KW"/>
</dbReference>
<dbReference type="RefSeq" id="WP_091113401.1">
    <property type="nucleotide sequence ID" value="NZ_FMHY01000002.1"/>
</dbReference>
<dbReference type="Pfam" id="PF12802">
    <property type="entry name" value="MarR_2"/>
    <property type="match status" value="1"/>
</dbReference>
<evidence type="ECO:0000259" key="1">
    <source>
        <dbReference type="Pfam" id="PF12802"/>
    </source>
</evidence>
<protein>
    <submittedName>
        <fullName evidence="2">DNA-binding transcriptional regulator, MarR family</fullName>
    </submittedName>
</protein>
<reference evidence="3" key="1">
    <citation type="submission" date="2016-06" db="EMBL/GenBank/DDBJ databases">
        <authorList>
            <person name="Varghese N."/>
            <person name="Submissions Spin"/>
        </authorList>
    </citation>
    <scope>NUCLEOTIDE SEQUENCE [LARGE SCALE GENOMIC DNA]</scope>
    <source>
        <strain evidence="3">DSM 44814</strain>
    </source>
</reference>
<dbReference type="InterPro" id="IPR000835">
    <property type="entry name" value="HTH_MarR-typ"/>
</dbReference>
<dbReference type="InterPro" id="IPR036390">
    <property type="entry name" value="WH_DNA-bd_sf"/>
</dbReference>
<name>A0A1C6TRX8_9ACTN</name>
<dbReference type="OrthoDB" id="371140at2"/>
<dbReference type="Gene3D" id="1.10.10.10">
    <property type="entry name" value="Winged helix-like DNA-binding domain superfamily/Winged helix DNA-binding domain"/>
    <property type="match status" value="1"/>
</dbReference>